<dbReference type="Pfam" id="PF21910">
    <property type="entry name" value="GH85_C"/>
    <property type="match status" value="1"/>
</dbReference>
<dbReference type="Gene3D" id="3.20.20.80">
    <property type="entry name" value="Glycosidases"/>
    <property type="match status" value="1"/>
</dbReference>
<evidence type="ECO:0000256" key="1">
    <source>
        <dbReference type="SAM" id="MobiDB-lite"/>
    </source>
</evidence>
<dbReference type="InterPro" id="IPR000421">
    <property type="entry name" value="FA58C"/>
</dbReference>
<accession>A0ABN1W917</accession>
<dbReference type="EMBL" id="BAAALF010000054">
    <property type="protein sequence ID" value="GAA1240700.1"/>
    <property type="molecule type" value="Genomic_DNA"/>
</dbReference>
<dbReference type="RefSeq" id="WP_344442523.1">
    <property type="nucleotide sequence ID" value="NZ_BAAALF010000054.1"/>
</dbReference>
<feature type="chain" id="PRO_5045509231" description="F5/8 type C domain-containing protein" evidence="2">
    <location>
        <begin position="22"/>
        <end position="831"/>
    </location>
</feature>
<dbReference type="Pfam" id="PF00754">
    <property type="entry name" value="F5_F8_type_C"/>
    <property type="match status" value="1"/>
</dbReference>
<proteinExistence type="predicted"/>
<dbReference type="InterPro" id="IPR054110">
    <property type="entry name" value="EndoD-like_D2"/>
</dbReference>
<evidence type="ECO:0000313" key="5">
    <source>
        <dbReference type="Proteomes" id="UP001500037"/>
    </source>
</evidence>
<protein>
    <recommendedName>
        <fullName evidence="3">F5/8 type C domain-containing protein</fullName>
    </recommendedName>
</protein>
<dbReference type="InterPro" id="IPR032979">
    <property type="entry name" value="ENGase"/>
</dbReference>
<dbReference type="Gene3D" id="2.60.120.260">
    <property type="entry name" value="Galactose-binding domain-like"/>
    <property type="match status" value="2"/>
</dbReference>
<dbReference type="InterPro" id="IPR013783">
    <property type="entry name" value="Ig-like_fold"/>
</dbReference>
<keyword evidence="5" id="KW-1185">Reference proteome</keyword>
<dbReference type="SUPFAM" id="SSF49785">
    <property type="entry name" value="Galactose-binding domain-like"/>
    <property type="match status" value="1"/>
</dbReference>
<dbReference type="CDD" id="cd06547">
    <property type="entry name" value="GH85_ENGase"/>
    <property type="match status" value="1"/>
</dbReference>
<dbReference type="PANTHER" id="PTHR13246">
    <property type="entry name" value="ENDO BETA N-ACETYLGLUCOSAMINIDASE"/>
    <property type="match status" value="1"/>
</dbReference>
<reference evidence="4 5" key="1">
    <citation type="journal article" date="2019" name="Int. J. Syst. Evol. Microbiol.">
        <title>The Global Catalogue of Microorganisms (GCM) 10K type strain sequencing project: providing services to taxonomists for standard genome sequencing and annotation.</title>
        <authorList>
            <consortium name="The Broad Institute Genomics Platform"/>
            <consortium name="The Broad Institute Genome Sequencing Center for Infectious Disease"/>
            <person name="Wu L."/>
            <person name="Ma J."/>
        </authorList>
    </citation>
    <scope>NUCLEOTIDE SEQUENCE [LARGE SCALE GENOMIC DNA]</scope>
    <source>
        <strain evidence="4 5">JCM 13004</strain>
    </source>
</reference>
<comment type="caution">
    <text evidence="4">The sequence shown here is derived from an EMBL/GenBank/DDBJ whole genome shotgun (WGS) entry which is preliminary data.</text>
</comment>
<gene>
    <name evidence="4" type="ORF">GCM10009665_34400</name>
</gene>
<dbReference type="Gene3D" id="2.60.40.10">
    <property type="entry name" value="Immunoglobulins"/>
    <property type="match status" value="1"/>
</dbReference>
<dbReference type="Pfam" id="PF03644">
    <property type="entry name" value="Glyco_hydro_85"/>
    <property type="match status" value="1"/>
</dbReference>
<sequence length="831" mass="86738">MKRFLTAALALGLALTAGALAPNGAPTAAAAAPGALTQPAATDLRTDVTTPAAAATGTQPYASSWFPSTLLTWDPATDPDAAFNRSHVPLQPRSSDPVLRANPNAQAGAGGITSLVSFGPTSNNPSQGSAGPNYYAFSHWQYLDKLVFWGGSASEGIILAPNATVIDAAHRNGVKVYGNVFFPPTAYGGQLQWVQQFLQKSGSTYPVADKLDQVAQYYGFDGWFINQETDGGNTALATSMRDLIRYAHSRAPGTELMWYDAMTTDGSVNWQNELDGSNDAFLQENGSRVADSMFLNFGWSTGQLASSAADARRLGRSPYDLYAGVDTEANGSATAVNWSALYPAGQPHTTSLGLYRPEWTFNSASDRADYYARESRFWDGPTGDPSTAPTADAWPGLAAYQAESTPVTGKPFVTSFNTGQGDRSFVDGQVMATGGWNNLGLQDVLPTYRWLVSPAGSGLTPSLDFTDAYNGGSSLLLTGTLNSPATVRLYQSRVPVGATTRLDLTLKTPAAGATHLSAALSFTDAPTTFTHLDLGSTTGTGWETRSLDLSAFAGRTIAQIGLYAAGPVGNYTVHVGQLALYDAPATVAAPSAVTVLGSTDTAAGTKSLRLGWQAPASASASAVHHYNVYQRDADGSRRYLGGTDGTAYFVPALTRAGTDAATTVEVEAVSATFQRSAVATTTVTWSGTGQPGNLALGRTATGSTPCNAAEGPAKAVNGSVTGGTSDKFCTLAASKYLQVDLGAVHRVSGFTVRHAGAGGENPAWDTRAFTIQLSTDGTTWSTPVKVTANTADVSTHAITAGSARYARLNITTPTQNGDPAARIYEFEVYGT</sequence>
<dbReference type="InterPro" id="IPR005201">
    <property type="entry name" value="TIM_ENGase"/>
</dbReference>
<evidence type="ECO:0000313" key="4">
    <source>
        <dbReference type="EMBL" id="GAA1240700.1"/>
    </source>
</evidence>
<feature type="region of interest" description="Disordered" evidence="1">
    <location>
        <begin position="82"/>
        <end position="104"/>
    </location>
</feature>
<dbReference type="Proteomes" id="UP001500037">
    <property type="component" value="Unassembled WGS sequence"/>
</dbReference>
<dbReference type="PROSITE" id="PS50022">
    <property type="entry name" value="FA58C_3"/>
    <property type="match status" value="1"/>
</dbReference>
<feature type="domain" description="F5/8 type C" evidence="3">
    <location>
        <begin position="683"/>
        <end position="831"/>
    </location>
</feature>
<name>A0ABN1W917_9ACTN</name>
<dbReference type="PANTHER" id="PTHR13246:SF1">
    <property type="entry name" value="CYTOSOLIC ENDO-BETA-N-ACETYLGLUCOSAMINIDASE"/>
    <property type="match status" value="1"/>
</dbReference>
<organism evidence="4 5">
    <name type="scientific">Kitasatospora nipponensis</name>
    <dbReference type="NCBI Taxonomy" id="258049"/>
    <lineage>
        <taxon>Bacteria</taxon>
        <taxon>Bacillati</taxon>
        <taxon>Actinomycetota</taxon>
        <taxon>Actinomycetes</taxon>
        <taxon>Kitasatosporales</taxon>
        <taxon>Streptomycetaceae</taxon>
        <taxon>Kitasatospora</taxon>
    </lineage>
</organism>
<keyword evidence="2" id="KW-0732">Signal</keyword>
<evidence type="ECO:0000256" key="2">
    <source>
        <dbReference type="SAM" id="SignalP"/>
    </source>
</evidence>
<evidence type="ECO:0000259" key="3">
    <source>
        <dbReference type="PROSITE" id="PS50022"/>
    </source>
</evidence>
<feature type="signal peptide" evidence="2">
    <location>
        <begin position="1"/>
        <end position="21"/>
    </location>
</feature>
<dbReference type="InterPro" id="IPR008979">
    <property type="entry name" value="Galactose-bd-like_sf"/>
</dbReference>